<dbReference type="Proteomes" id="UP000176273">
    <property type="component" value="Unassembled WGS sequence"/>
</dbReference>
<keyword evidence="1" id="KW-0812">Transmembrane</keyword>
<organism evidence="2 3">
    <name type="scientific">Candidatus Jorgensenbacteria bacterium GWA1_54_12</name>
    <dbReference type="NCBI Taxonomy" id="1798468"/>
    <lineage>
        <taxon>Bacteria</taxon>
        <taxon>Candidatus Joergenseniibacteriota</taxon>
    </lineage>
</organism>
<sequence>MAVLGSVAWAIEGTGTDVTLPNPLGTTETVGGVIGNIIGALQLISAPLVALMVLVGGYQMLFSGGNPEKFKMGKKIILYAVIGYAILLIAGGVDNIITELLE</sequence>
<feature type="transmembrane region" description="Helical" evidence="1">
    <location>
        <begin position="33"/>
        <end position="55"/>
    </location>
</feature>
<gene>
    <name evidence="2" type="ORF">A2110_02685</name>
</gene>
<feature type="transmembrane region" description="Helical" evidence="1">
    <location>
        <begin position="76"/>
        <end position="97"/>
    </location>
</feature>
<evidence type="ECO:0000313" key="2">
    <source>
        <dbReference type="EMBL" id="OGG37480.1"/>
    </source>
</evidence>
<dbReference type="EMBL" id="MFKH01000010">
    <property type="protein sequence ID" value="OGG37480.1"/>
    <property type="molecule type" value="Genomic_DNA"/>
</dbReference>
<comment type="caution">
    <text evidence="2">The sequence shown here is derived from an EMBL/GenBank/DDBJ whole genome shotgun (WGS) entry which is preliminary data.</text>
</comment>
<dbReference type="STRING" id="1798468.A2110_02685"/>
<dbReference type="Pfam" id="PF18895">
    <property type="entry name" value="T4SS_pilin"/>
    <property type="match status" value="1"/>
</dbReference>
<proteinExistence type="predicted"/>
<dbReference type="AlphaFoldDB" id="A0A1F6BKQ1"/>
<reference evidence="2 3" key="1">
    <citation type="journal article" date="2016" name="Nat. Commun.">
        <title>Thousands of microbial genomes shed light on interconnected biogeochemical processes in an aquifer system.</title>
        <authorList>
            <person name="Anantharaman K."/>
            <person name="Brown C.T."/>
            <person name="Hug L.A."/>
            <person name="Sharon I."/>
            <person name="Castelle C.J."/>
            <person name="Probst A.J."/>
            <person name="Thomas B.C."/>
            <person name="Singh A."/>
            <person name="Wilkins M.J."/>
            <person name="Karaoz U."/>
            <person name="Brodie E.L."/>
            <person name="Williams K.H."/>
            <person name="Hubbard S.S."/>
            <person name="Banfield J.F."/>
        </authorList>
    </citation>
    <scope>NUCLEOTIDE SEQUENCE [LARGE SCALE GENOMIC DNA]</scope>
</reference>
<evidence type="ECO:0000256" key="1">
    <source>
        <dbReference type="SAM" id="Phobius"/>
    </source>
</evidence>
<dbReference type="InterPro" id="IPR043993">
    <property type="entry name" value="T4SS_pilin"/>
</dbReference>
<protein>
    <submittedName>
        <fullName evidence="2">Uncharacterized protein</fullName>
    </submittedName>
</protein>
<keyword evidence="1" id="KW-0472">Membrane</keyword>
<name>A0A1F6BKQ1_9BACT</name>
<evidence type="ECO:0000313" key="3">
    <source>
        <dbReference type="Proteomes" id="UP000176273"/>
    </source>
</evidence>
<keyword evidence="1" id="KW-1133">Transmembrane helix</keyword>
<accession>A0A1F6BKQ1</accession>